<dbReference type="RefSeq" id="WP_245952652.1">
    <property type="nucleotide sequence ID" value="NZ_QLLR01000005.1"/>
</dbReference>
<accession>A0A327SUF0</accession>
<evidence type="ECO:0000313" key="3">
    <source>
        <dbReference type="Proteomes" id="UP000249754"/>
    </source>
</evidence>
<proteinExistence type="predicted"/>
<dbReference type="Pfam" id="PF00027">
    <property type="entry name" value="cNMP_binding"/>
    <property type="match status" value="1"/>
</dbReference>
<gene>
    <name evidence="2" type="ORF">LY11_01646</name>
</gene>
<dbReference type="InterPro" id="IPR000595">
    <property type="entry name" value="cNMP-bd_dom"/>
</dbReference>
<protein>
    <submittedName>
        <fullName evidence="2">CRP-like cAMP-binding protein</fullName>
    </submittedName>
</protein>
<dbReference type="CDD" id="cd00038">
    <property type="entry name" value="CAP_ED"/>
    <property type="match status" value="1"/>
</dbReference>
<evidence type="ECO:0000313" key="2">
    <source>
        <dbReference type="EMBL" id="RAJ32956.1"/>
    </source>
</evidence>
<reference evidence="2 3" key="1">
    <citation type="submission" date="2018-06" db="EMBL/GenBank/DDBJ databases">
        <title>Genomic Encyclopedia of Archaeal and Bacterial Type Strains, Phase II (KMG-II): from individual species to whole genera.</title>
        <authorList>
            <person name="Goeker M."/>
        </authorList>
    </citation>
    <scope>NUCLEOTIDE SEQUENCE [LARGE SCALE GENOMIC DNA]</scope>
    <source>
        <strain evidence="2 3">DSM 14825</strain>
    </source>
</reference>
<dbReference type="EMBL" id="QLLR01000005">
    <property type="protein sequence ID" value="RAJ32956.1"/>
    <property type="molecule type" value="Genomic_DNA"/>
</dbReference>
<organism evidence="2 3">
    <name type="scientific">Pedobacter cryoconitis</name>
    <dbReference type="NCBI Taxonomy" id="188932"/>
    <lineage>
        <taxon>Bacteria</taxon>
        <taxon>Pseudomonadati</taxon>
        <taxon>Bacteroidota</taxon>
        <taxon>Sphingobacteriia</taxon>
        <taxon>Sphingobacteriales</taxon>
        <taxon>Sphingobacteriaceae</taxon>
        <taxon>Pedobacter</taxon>
    </lineage>
</organism>
<dbReference type="Proteomes" id="UP000249754">
    <property type="component" value="Unassembled WGS sequence"/>
</dbReference>
<feature type="domain" description="Cyclic nucleotide-binding" evidence="1">
    <location>
        <begin position="35"/>
        <end position="122"/>
    </location>
</feature>
<dbReference type="InterPro" id="IPR018490">
    <property type="entry name" value="cNMP-bd_dom_sf"/>
</dbReference>
<dbReference type="Gene3D" id="2.60.120.10">
    <property type="entry name" value="Jelly Rolls"/>
    <property type="match status" value="1"/>
</dbReference>
<comment type="caution">
    <text evidence="2">The sequence shown here is derived from an EMBL/GenBank/DDBJ whole genome shotgun (WGS) entry which is preliminary data.</text>
</comment>
<name>A0A327SUF0_9SPHI</name>
<evidence type="ECO:0000259" key="1">
    <source>
        <dbReference type="Pfam" id="PF00027"/>
    </source>
</evidence>
<sequence>MFPDEMYQHLLDNAATHVKLTAADTAMCKKYFEPVQFAKNTIIEEENEVPKYIYYVVSGFVRLFHYNEEGDQLTTHLNCPPGFITSYTHFNKGTRSAENAECITDCELLRITKADLDIICAQSLAFKDYSILVFQMALAYNETRARELASLTAEQRYQKLITNYPAIIHHVPLRYIASFLGMKPESLSRIRKKISNN</sequence>
<dbReference type="AlphaFoldDB" id="A0A327SUF0"/>
<dbReference type="InterPro" id="IPR014710">
    <property type="entry name" value="RmlC-like_jellyroll"/>
</dbReference>
<dbReference type="SUPFAM" id="SSF51206">
    <property type="entry name" value="cAMP-binding domain-like"/>
    <property type="match status" value="1"/>
</dbReference>